<dbReference type="SUPFAM" id="SSF159468">
    <property type="entry name" value="AtpF-like"/>
    <property type="match status" value="1"/>
</dbReference>
<protein>
    <recommendedName>
        <fullName evidence="10">V-type proton ATPase subunit F</fullName>
    </recommendedName>
</protein>
<evidence type="ECO:0008006" key="10">
    <source>
        <dbReference type="Google" id="ProtNLM"/>
    </source>
</evidence>
<sequence>MHGTVLYDIKEEEPSELRSDKNSEKESVSSVVSTTYLIGIIADEDTCVGYLLGGIGEIDLEETPNFFLYNQKQTNFELEEVFHRFVNRPDIGILLIQREAADLIHRLVYNHQVRKMLPVVLEIPGKNGPYDICIDHLLKMVVCHEKESEEKIERKGSGPHQAGSQMHIRRTSEGHE</sequence>
<evidence type="ECO:0000256" key="5">
    <source>
        <dbReference type="ARBA" id="ARBA00045737"/>
    </source>
</evidence>
<evidence type="ECO:0000256" key="2">
    <source>
        <dbReference type="ARBA" id="ARBA00022448"/>
    </source>
</evidence>
<dbReference type="PANTHER" id="PTHR13861">
    <property type="entry name" value="VACUOLAR ATP SYNTHASE SUBUNIT F"/>
    <property type="match status" value="1"/>
</dbReference>
<evidence type="ECO:0000313" key="9">
    <source>
        <dbReference type="Proteomes" id="UP001153712"/>
    </source>
</evidence>
<keyword evidence="9" id="KW-1185">Reference proteome</keyword>
<dbReference type="PANTHER" id="PTHR13861:SF2">
    <property type="entry name" value="V-TYPE PROTON ATPASE SUBUNIT F"/>
    <property type="match status" value="1"/>
</dbReference>
<proteinExistence type="inferred from homology"/>
<dbReference type="InterPro" id="IPR008218">
    <property type="entry name" value="ATPase_V1-cplx_f_g_su"/>
</dbReference>
<reference evidence="8" key="1">
    <citation type="submission" date="2022-01" db="EMBL/GenBank/DDBJ databases">
        <authorList>
            <person name="King R."/>
        </authorList>
    </citation>
    <scope>NUCLEOTIDE SEQUENCE</scope>
</reference>
<comment type="similarity">
    <text evidence="1">Belongs to the V-ATPase F subunit family.</text>
</comment>
<keyword evidence="3" id="KW-0375">Hydrogen ion transport</keyword>
<evidence type="ECO:0000256" key="4">
    <source>
        <dbReference type="ARBA" id="ARBA00023065"/>
    </source>
</evidence>
<comment type="function">
    <text evidence="5">Subunit of the V1 complex of vacuolar(H+)-ATPase (V-ATPase), a multisubunit enzyme composed of a peripheral complex (V1) that hydrolyzes ATP and a membrane integral complex (V0) that translocates protons. V-ATPase is responsible for acidifying and maintaining the pH of intracellular compartments and in some cell types, is targeted to the plasma membrane, where it is responsible for acidifying the extracellular environment.</text>
</comment>
<organism evidence="8 9">
    <name type="scientific">Phyllotreta striolata</name>
    <name type="common">Striped flea beetle</name>
    <name type="synonym">Crioceris striolata</name>
    <dbReference type="NCBI Taxonomy" id="444603"/>
    <lineage>
        <taxon>Eukaryota</taxon>
        <taxon>Metazoa</taxon>
        <taxon>Ecdysozoa</taxon>
        <taxon>Arthropoda</taxon>
        <taxon>Hexapoda</taxon>
        <taxon>Insecta</taxon>
        <taxon>Pterygota</taxon>
        <taxon>Neoptera</taxon>
        <taxon>Endopterygota</taxon>
        <taxon>Coleoptera</taxon>
        <taxon>Polyphaga</taxon>
        <taxon>Cucujiformia</taxon>
        <taxon>Chrysomeloidea</taxon>
        <taxon>Chrysomelidae</taxon>
        <taxon>Galerucinae</taxon>
        <taxon>Alticini</taxon>
        <taxon>Phyllotreta</taxon>
    </lineage>
</organism>
<dbReference type="Proteomes" id="UP001153712">
    <property type="component" value="Chromosome 6"/>
</dbReference>
<dbReference type="GO" id="GO:0046961">
    <property type="term" value="F:proton-transporting ATPase activity, rotational mechanism"/>
    <property type="evidence" value="ECO:0007669"/>
    <property type="project" value="InterPro"/>
</dbReference>
<dbReference type="Pfam" id="PF01990">
    <property type="entry name" value="ATP-synt_F"/>
    <property type="match status" value="1"/>
</dbReference>
<keyword evidence="2" id="KW-0813">Transport</keyword>
<comment type="subunit">
    <text evidence="6">V-ATPase is a heteromultimeric enzyme made up of two complexes: the ATP-hydrolytic V1 complex and the proton translocation V0 complex. The V1 complex consists of three catalytic AB heterodimers that form a heterohexamer, three peripheral stalks each consisting of EG heterodimers, one central rotor including subunits D and F, and the regulatory subunits C and H. The proton translocation complex V0 consists of the proton transport subunit a, a ring of proteolipid subunits c9c'', rotary subunit d, subunits e and f, and the accessory subunits VhaAC45 and ATP6AP2.</text>
</comment>
<dbReference type="Gene3D" id="3.40.50.10580">
    <property type="entry name" value="ATPase, V1 complex, subunit F"/>
    <property type="match status" value="1"/>
</dbReference>
<feature type="region of interest" description="Disordered" evidence="7">
    <location>
        <begin position="150"/>
        <end position="176"/>
    </location>
</feature>
<evidence type="ECO:0000313" key="8">
    <source>
        <dbReference type="EMBL" id="CAG9863073.1"/>
    </source>
</evidence>
<name>A0A9N9TQD6_PHYSR</name>
<dbReference type="OrthoDB" id="10261947at2759"/>
<dbReference type="NCBIfam" id="TIGR01101">
    <property type="entry name" value="V_ATP_synt_F"/>
    <property type="match status" value="1"/>
</dbReference>
<dbReference type="InterPro" id="IPR036906">
    <property type="entry name" value="ATPase_V1_fsu_sf"/>
</dbReference>
<dbReference type="AlphaFoldDB" id="A0A9N9TQD6"/>
<dbReference type="InterPro" id="IPR005772">
    <property type="entry name" value="ATPase_V1-cplx_fsu_euk"/>
</dbReference>
<evidence type="ECO:0000256" key="6">
    <source>
        <dbReference type="ARBA" id="ARBA00046957"/>
    </source>
</evidence>
<dbReference type="GO" id="GO:0033180">
    <property type="term" value="C:proton-transporting V-type ATPase, V1 domain"/>
    <property type="evidence" value="ECO:0007669"/>
    <property type="project" value="InterPro"/>
</dbReference>
<evidence type="ECO:0000256" key="3">
    <source>
        <dbReference type="ARBA" id="ARBA00022781"/>
    </source>
</evidence>
<dbReference type="EMBL" id="OU900099">
    <property type="protein sequence ID" value="CAG9863073.1"/>
    <property type="molecule type" value="Genomic_DNA"/>
</dbReference>
<evidence type="ECO:0000256" key="7">
    <source>
        <dbReference type="SAM" id="MobiDB-lite"/>
    </source>
</evidence>
<gene>
    <name evidence="8" type="ORF">PHYEVI_LOCUS9374</name>
</gene>
<evidence type="ECO:0000256" key="1">
    <source>
        <dbReference type="ARBA" id="ARBA00010148"/>
    </source>
</evidence>
<keyword evidence="4" id="KW-0406">Ion transport</keyword>
<accession>A0A9N9TQD6</accession>